<sequence>MNNPKIDQLTSLFFGTSRLIRARMKPTKKTDPSTFLRIGTLHYISESKRPTMQKISKFLSITPPSVTSLINGLINSGMITRVPDTRDRRMIRIEISPKGRKFLEKTHKEMTERMSQVLEKLDPKDIDDLVRIMKKLQKAYEKNS</sequence>
<evidence type="ECO:0000313" key="2">
    <source>
        <dbReference type="EMBL" id="PIR46783.1"/>
    </source>
</evidence>
<dbReference type="Pfam" id="PF01047">
    <property type="entry name" value="MarR"/>
    <property type="match status" value="1"/>
</dbReference>
<dbReference type="Gene3D" id="1.10.10.10">
    <property type="entry name" value="Winged helix-like DNA-binding domain superfamily/Winged helix DNA-binding domain"/>
    <property type="match status" value="1"/>
</dbReference>
<dbReference type="PANTHER" id="PTHR33164">
    <property type="entry name" value="TRANSCRIPTIONAL REGULATOR, MARR FAMILY"/>
    <property type="match status" value="1"/>
</dbReference>
<dbReference type="GO" id="GO:0003700">
    <property type="term" value="F:DNA-binding transcription factor activity"/>
    <property type="evidence" value="ECO:0007669"/>
    <property type="project" value="InterPro"/>
</dbReference>
<dbReference type="SMART" id="SM00347">
    <property type="entry name" value="HTH_MARR"/>
    <property type="match status" value="1"/>
</dbReference>
<feature type="domain" description="HTH marR-type" evidence="1">
    <location>
        <begin position="6"/>
        <end position="138"/>
    </location>
</feature>
<organism evidence="2 3">
    <name type="scientific">Candidatus Vogelbacteria bacterium CG10_big_fil_rev_8_21_14_0_10_45_14</name>
    <dbReference type="NCBI Taxonomy" id="1975042"/>
    <lineage>
        <taxon>Bacteria</taxon>
        <taxon>Candidatus Vogeliibacteriota</taxon>
    </lineage>
</organism>
<dbReference type="InterPro" id="IPR000835">
    <property type="entry name" value="HTH_MarR-typ"/>
</dbReference>
<gene>
    <name evidence="2" type="ORF">COV07_02270</name>
</gene>
<name>A0A2H0RJW4_9BACT</name>
<evidence type="ECO:0000313" key="3">
    <source>
        <dbReference type="Proteomes" id="UP000230833"/>
    </source>
</evidence>
<dbReference type="SUPFAM" id="SSF46785">
    <property type="entry name" value="Winged helix' DNA-binding domain"/>
    <property type="match status" value="1"/>
</dbReference>
<protein>
    <recommendedName>
        <fullName evidence="1">HTH marR-type domain-containing protein</fullName>
    </recommendedName>
</protein>
<proteinExistence type="predicted"/>
<evidence type="ECO:0000259" key="1">
    <source>
        <dbReference type="PROSITE" id="PS50995"/>
    </source>
</evidence>
<dbReference type="PANTHER" id="PTHR33164:SF43">
    <property type="entry name" value="HTH-TYPE TRANSCRIPTIONAL REPRESSOR YETL"/>
    <property type="match status" value="1"/>
</dbReference>
<dbReference type="PROSITE" id="PS50995">
    <property type="entry name" value="HTH_MARR_2"/>
    <property type="match status" value="1"/>
</dbReference>
<dbReference type="InterPro" id="IPR036390">
    <property type="entry name" value="WH_DNA-bd_sf"/>
</dbReference>
<dbReference type="GO" id="GO:0006950">
    <property type="term" value="P:response to stress"/>
    <property type="evidence" value="ECO:0007669"/>
    <property type="project" value="TreeGrafter"/>
</dbReference>
<accession>A0A2H0RJW4</accession>
<dbReference type="EMBL" id="PCYL01000028">
    <property type="protein sequence ID" value="PIR46783.1"/>
    <property type="molecule type" value="Genomic_DNA"/>
</dbReference>
<comment type="caution">
    <text evidence="2">The sequence shown here is derived from an EMBL/GenBank/DDBJ whole genome shotgun (WGS) entry which is preliminary data.</text>
</comment>
<reference evidence="2 3" key="1">
    <citation type="submission" date="2017-09" db="EMBL/GenBank/DDBJ databases">
        <title>Depth-based differentiation of microbial function through sediment-hosted aquifers and enrichment of novel symbionts in the deep terrestrial subsurface.</title>
        <authorList>
            <person name="Probst A.J."/>
            <person name="Ladd B."/>
            <person name="Jarett J.K."/>
            <person name="Geller-Mcgrath D.E."/>
            <person name="Sieber C.M."/>
            <person name="Emerson J.B."/>
            <person name="Anantharaman K."/>
            <person name="Thomas B.C."/>
            <person name="Malmstrom R."/>
            <person name="Stieglmeier M."/>
            <person name="Klingl A."/>
            <person name="Woyke T."/>
            <person name="Ryan C.M."/>
            <person name="Banfield J.F."/>
        </authorList>
    </citation>
    <scope>NUCLEOTIDE SEQUENCE [LARGE SCALE GENOMIC DNA]</scope>
    <source>
        <strain evidence="2">CG10_big_fil_rev_8_21_14_0_10_45_14</strain>
    </source>
</reference>
<dbReference type="AlphaFoldDB" id="A0A2H0RJW4"/>
<dbReference type="InterPro" id="IPR039422">
    <property type="entry name" value="MarR/SlyA-like"/>
</dbReference>
<dbReference type="InterPro" id="IPR036388">
    <property type="entry name" value="WH-like_DNA-bd_sf"/>
</dbReference>
<dbReference type="Proteomes" id="UP000230833">
    <property type="component" value="Unassembled WGS sequence"/>
</dbReference>
<dbReference type="PRINTS" id="PR00598">
    <property type="entry name" value="HTHMARR"/>
</dbReference>